<keyword evidence="2" id="KW-0472">Membrane</keyword>
<feature type="compositionally biased region" description="Basic residues" evidence="1">
    <location>
        <begin position="717"/>
        <end position="728"/>
    </location>
</feature>
<keyword evidence="2" id="KW-0812">Transmembrane</keyword>
<keyword evidence="4" id="KW-1185">Reference proteome</keyword>
<protein>
    <submittedName>
        <fullName evidence="3">Uncharacterized protein</fullName>
    </submittedName>
</protein>
<feature type="transmembrane region" description="Helical" evidence="2">
    <location>
        <begin position="65"/>
        <end position="87"/>
    </location>
</feature>
<evidence type="ECO:0000256" key="2">
    <source>
        <dbReference type="SAM" id="Phobius"/>
    </source>
</evidence>
<feature type="region of interest" description="Disordered" evidence="1">
    <location>
        <begin position="674"/>
        <end position="767"/>
    </location>
</feature>
<evidence type="ECO:0000256" key="1">
    <source>
        <dbReference type="SAM" id="MobiDB-lite"/>
    </source>
</evidence>
<feature type="transmembrane region" description="Helical" evidence="2">
    <location>
        <begin position="195"/>
        <end position="215"/>
    </location>
</feature>
<feature type="compositionally biased region" description="Low complexity" evidence="1">
    <location>
        <begin position="745"/>
        <end position="755"/>
    </location>
</feature>
<proteinExistence type="predicted"/>
<accession>A0A2T7A846</accession>
<feature type="compositionally biased region" description="Polar residues" evidence="1">
    <location>
        <begin position="612"/>
        <end position="625"/>
    </location>
</feature>
<dbReference type="STRING" id="42251.A0A2T7A846"/>
<feature type="compositionally biased region" description="Basic residues" evidence="1">
    <location>
        <begin position="873"/>
        <end position="885"/>
    </location>
</feature>
<feature type="compositionally biased region" description="Polar residues" evidence="1">
    <location>
        <begin position="813"/>
        <end position="826"/>
    </location>
</feature>
<dbReference type="OrthoDB" id="5424913at2759"/>
<feature type="compositionally biased region" description="Low complexity" evidence="1">
    <location>
        <begin position="584"/>
        <end position="594"/>
    </location>
</feature>
<dbReference type="AlphaFoldDB" id="A0A2T7A846"/>
<gene>
    <name evidence="3" type="ORF">B9Z19DRAFT_1104890</name>
</gene>
<feature type="compositionally biased region" description="Pro residues" evidence="1">
    <location>
        <begin position="505"/>
        <end position="536"/>
    </location>
</feature>
<dbReference type="EMBL" id="NESQ01000006">
    <property type="protein sequence ID" value="PUU83908.1"/>
    <property type="molecule type" value="Genomic_DNA"/>
</dbReference>
<sequence>MLQQYLRHSRGLPWLQFPFLLSFLIDVLLHLLSGYTSLIVLDILGVALLLDAMVEILYRETNISFFGTLMTILDLEVLICASLSFALTPLGEMGDPFNVLLMMYTVLHVLRRLGIDNRVLCLADSLIFTKALPESFRPIFNFEFEFLMAVLVCVHISQSLTQRVRRMGTAGVRAMAIVLLILTPMYFILTLGDYLAMSLSTVTYTLGALCILIVVPGYNLQRFFSTTPLMLSITGGDMIGAATEVVQQERPRRGIGMIVNTRPLIGIDTPWVILDDHNDDDLDTSSDSDSDHSATGSRAIFRTIRDRRTPRAIDDPIPLPPSPGEVAAAEASRRRARRYQTGNPPTTPVSDLAGVTGGQSTLLPFRWGRPTGNLPESGITNPGISRLRQRLARLARGQGRAGGTSMHNSTEDSIEGLSTTRTGDASRPITQPEFLPGSAGAEGEGEGSTEGRDEIPEASPLGSLRLPTIFPAGWGRRVATFSDTASVRTGSPPGSWPRFLGRPDTPSPPPSLPLPPLPPLQPLPPIRPLPPQPPPVRFSIPESEGQPRPRRRTPSRFVRGERIPGFVTPTMGVEDSPARPPTLSPAAAAPVAPATRDTSDSRRLRPPAHWQEGSTPTPPSLNRGQQPDRATIRRPGIRRSPLLPYTFVDPNERTPSPAIRIIGVEDPVARLLTPTTATLAPVTPDNPRSRTPTDWQFESTSVPPSIRRAQQPDRTTPTRRPRTRRPPRAQRTPPDPVGEFTNPFPSTISTSTTPSLEAQPSGSQGLAPMLAGTQATEEDVARSIASRSVRFFSRGGGGRISEDGGRVLEIAQSRSPIGTQQGNTSLPLFRQRGSAGGESSAVGGIMGEGPGGFSVRQPVEEEEEEVPFEGRGRGRARRRNLFASP</sequence>
<dbReference type="Proteomes" id="UP000244722">
    <property type="component" value="Unassembled WGS sequence"/>
</dbReference>
<evidence type="ECO:0000313" key="3">
    <source>
        <dbReference type="EMBL" id="PUU83908.1"/>
    </source>
</evidence>
<feature type="region of interest" description="Disordered" evidence="1">
    <location>
        <begin position="282"/>
        <end position="332"/>
    </location>
</feature>
<feature type="compositionally biased region" description="Low complexity" evidence="1">
    <location>
        <begin position="674"/>
        <end position="683"/>
    </location>
</feature>
<feature type="region of interest" description="Disordered" evidence="1">
    <location>
        <begin position="813"/>
        <end position="885"/>
    </location>
</feature>
<feature type="compositionally biased region" description="Basic and acidic residues" evidence="1">
    <location>
        <begin position="303"/>
        <end position="314"/>
    </location>
</feature>
<feature type="transmembrane region" description="Helical" evidence="2">
    <location>
        <begin position="38"/>
        <end position="58"/>
    </location>
</feature>
<feature type="transmembrane region" description="Helical" evidence="2">
    <location>
        <begin position="12"/>
        <end position="32"/>
    </location>
</feature>
<feature type="compositionally biased region" description="Polar residues" evidence="1">
    <location>
        <begin position="689"/>
        <end position="703"/>
    </location>
</feature>
<name>A0A2T7A846_TUBBO</name>
<evidence type="ECO:0000313" key="4">
    <source>
        <dbReference type="Proteomes" id="UP000244722"/>
    </source>
</evidence>
<comment type="caution">
    <text evidence="3">The sequence shown here is derived from an EMBL/GenBank/DDBJ whole genome shotgun (WGS) entry which is preliminary data.</text>
</comment>
<organism evidence="3 4">
    <name type="scientific">Tuber borchii</name>
    <name type="common">White truffle</name>
    <dbReference type="NCBI Taxonomy" id="42251"/>
    <lineage>
        <taxon>Eukaryota</taxon>
        <taxon>Fungi</taxon>
        <taxon>Dikarya</taxon>
        <taxon>Ascomycota</taxon>
        <taxon>Pezizomycotina</taxon>
        <taxon>Pezizomycetes</taxon>
        <taxon>Pezizales</taxon>
        <taxon>Tuberaceae</taxon>
        <taxon>Tuber</taxon>
    </lineage>
</organism>
<feature type="region of interest" description="Disordered" evidence="1">
    <location>
        <begin position="484"/>
        <end position="658"/>
    </location>
</feature>
<feature type="region of interest" description="Disordered" evidence="1">
    <location>
        <begin position="395"/>
        <end position="466"/>
    </location>
</feature>
<reference evidence="3 4" key="1">
    <citation type="submission" date="2017-04" db="EMBL/GenBank/DDBJ databases">
        <title>Draft genome sequence of Tuber borchii Vittad., a whitish edible truffle.</title>
        <authorList>
            <consortium name="DOE Joint Genome Institute"/>
            <person name="Murat C."/>
            <person name="Kuo A."/>
            <person name="Barry K.W."/>
            <person name="Clum A."/>
            <person name="Dockter R.B."/>
            <person name="Fauchery L."/>
            <person name="Iotti M."/>
            <person name="Kohler A."/>
            <person name="Labutti K."/>
            <person name="Lindquist E.A."/>
            <person name="Lipzen A."/>
            <person name="Ohm R.A."/>
            <person name="Wang M."/>
            <person name="Grigoriev I.V."/>
            <person name="Zambonelli A."/>
            <person name="Martin F.M."/>
        </authorList>
    </citation>
    <scope>NUCLEOTIDE SEQUENCE [LARGE SCALE GENOMIC DNA]</scope>
    <source>
        <strain evidence="3 4">Tbo3840</strain>
    </source>
</reference>
<feature type="transmembrane region" description="Helical" evidence="2">
    <location>
        <begin position="170"/>
        <end position="189"/>
    </location>
</feature>
<keyword evidence="2" id="KW-1133">Transmembrane helix</keyword>